<dbReference type="PANTHER" id="PTHR21666:SF285">
    <property type="entry name" value="M23 FAMILY METALLOPEPTIDASE"/>
    <property type="match status" value="1"/>
</dbReference>
<dbReference type="GO" id="GO:0004222">
    <property type="term" value="F:metalloendopeptidase activity"/>
    <property type="evidence" value="ECO:0007669"/>
    <property type="project" value="TreeGrafter"/>
</dbReference>
<dbReference type="InterPro" id="IPR050570">
    <property type="entry name" value="Cell_wall_metabolism_enzyme"/>
</dbReference>
<dbReference type="PANTHER" id="PTHR21666">
    <property type="entry name" value="PEPTIDASE-RELATED"/>
    <property type="match status" value="1"/>
</dbReference>
<dbReference type="InterPro" id="IPR011055">
    <property type="entry name" value="Dup_hybrid_motif"/>
</dbReference>
<name>A0A212KYS4_9BACT</name>
<feature type="domain" description="M23ase beta-sheet core" evidence="1">
    <location>
        <begin position="228"/>
        <end position="322"/>
    </location>
</feature>
<proteinExistence type="predicted"/>
<dbReference type="SUPFAM" id="SSF51261">
    <property type="entry name" value="Duplicated hybrid motif"/>
    <property type="match status" value="1"/>
</dbReference>
<dbReference type="InterPro" id="IPR016047">
    <property type="entry name" value="M23ase_b-sheet_dom"/>
</dbReference>
<sequence length="340" mass="36699">MIQRLCTILRRHDRRAAESVQRSTFMWPLILAFFSLLFLSPFGNISAFATPQVKLEAPATVARGDAFVALAVSDEPVTAFNFKWMGKSYAATAVAVAQAPDGTQKWQAVMLLPVPLDAKENDFTLSVTPMAGHVGGKKPAAVQQAATLGIGVYDKDRPVQKLTVDKKFVDPPAAQMERIKADRELVRKTLAAYTPERLWTLPFERPVPGDVSSLFGLKRVFNGQPRGLHRGLDLRGTEGTPIVACADGRVALTGDLYFSGNVVYINHGEGVFTAYLHMSKILVAKDQAVRKGEVIGLVGATGRVTGPHLHLSLLVQGVSVDPQPLLQAPRADGGAAPRAE</sequence>
<dbReference type="Gene3D" id="2.70.70.10">
    <property type="entry name" value="Glucose Permease (Domain IIA)"/>
    <property type="match status" value="1"/>
</dbReference>
<dbReference type="Pfam" id="PF01551">
    <property type="entry name" value="Peptidase_M23"/>
    <property type="match status" value="1"/>
</dbReference>
<evidence type="ECO:0000313" key="2">
    <source>
        <dbReference type="EMBL" id="SCM70461.1"/>
    </source>
</evidence>
<dbReference type="AlphaFoldDB" id="A0A212KYS4"/>
<accession>A0A212KYS4</accession>
<gene>
    <name evidence="2" type="ORF">KL86DES1_10420</name>
</gene>
<protein>
    <submittedName>
        <fullName evidence="2">Peptidase M23</fullName>
    </submittedName>
</protein>
<dbReference type="EMBL" id="FMJC01000001">
    <property type="protein sequence ID" value="SCM70461.1"/>
    <property type="molecule type" value="Genomic_DNA"/>
</dbReference>
<evidence type="ECO:0000259" key="1">
    <source>
        <dbReference type="Pfam" id="PF01551"/>
    </source>
</evidence>
<reference evidence="2" key="1">
    <citation type="submission" date="2016-08" db="EMBL/GenBank/DDBJ databases">
        <authorList>
            <person name="Seilhamer J.J."/>
        </authorList>
    </citation>
    <scope>NUCLEOTIDE SEQUENCE</scope>
    <source>
        <strain evidence="2">86-1</strain>
    </source>
</reference>
<organism evidence="2">
    <name type="scientific">uncultured Desulfovibrio sp</name>
    <dbReference type="NCBI Taxonomy" id="167968"/>
    <lineage>
        <taxon>Bacteria</taxon>
        <taxon>Pseudomonadati</taxon>
        <taxon>Thermodesulfobacteriota</taxon>
        <taxon>Desulfovibrionia</taxon>
        <taxon>Desulfovibrionales</taxon>
        <taxon>Desulfovibrionaceae</taxon>
        <taxon>Desulfovibrio</taxon>
        <taxon>environmental samples</taxon>
    </lineage>
</organism>
<dbReference type="CDD" id="cd12797">
    <property type="entry name" value="M23_peptidase"/>
    <property type="match status" value="1"/>
</dbReference>